<proteinExistence type="inferred from homology"/>
<name>A0ABN0PR21_9GAMM</name>
<comment type="function">
    <text evidence="16">NQR complex catalyzes the reduction of ubiquinone-1 to ubiquinol by two successive reactions, coupled with the transport of Na(+) ions from the cytoplasm to the periplasm. NqrA to NqrE are probably involved in the second step, the conversion of ubisemiquinone to ubiquinol.</text>
</comment>
<keyword evidence="13 16" id="KW-0830">Ubiquinone</keyword>
<evidence type="ECO:0000256" key="2">
    <source>
        <dbReference type="ARBA" id="ARBA00022475"/>
    </source>
</evidence>
<dbReference type="InterPro" id="IPR004338">
    <property type="entry name" value="NqrB/RnfD"/>
</dbReference>
<comment type="similarity">
    <text evidence="16">Belongs to the NqrB/RnfD family.</text>
</comment>
<dbReference type="EC" id="7.2.1.1" evidence="16"/>
<feature type="transmembrane region" description="Helical" evidence="16">
    <location>
        <begin position="254"/>
        <end position="278"/>
    </location>
</feature>
<evidence type="ECO:0000256" key="6">
    <source>
        <dbReference type="ARBA" id="ARBA00022643"/>
    </source>
</evidence>
<dbReference type="HAMAP" id="MF_00426">
    <property type="entry name" value="NqrB"/>
    <property type="match status" value="1"/>
</dbReference>
<reference evidence="17 18" key="1">
    <citation type="journal article" date="2013" name="Genome Announc.">
        <title>Draft Genome Sequence of Shewanella decolorationis S12, a Dye-Degrading Bacterium Isolated from a Wastewater Treatment Plant.</title>
        <authorList>
            <person name="Xu M."/>
            <person name="Fang Y."/>
            <person name="Liu J."/>
            <person name="Chen X."/>
            <person name="Sun G."/>
            <person name="Guo J."/>
            <person name="Hua Z."/>
            <person name="Tu Q."/>
            <person name="Wu L."/>
            <person name="Zhou J."/>
            <person name="Liu X."/>
        </authorList>
    </citation>
    <scope>NUCLEOTIDE SEQUENCE [LARGE SCALE GENOMIC DNA]</scope>
    <source>
        <strain evidence="17 18">S12</strain>
    </source>
</reference>
<evidence type="ECO:0000313" key="17">
    <source>
        <dbReference type="EMBL" id="ESE42678.1"/>
    </source>
</evidence>
<keyword evidence="6 16" id="KW-0288">FMN</keyword>
<evidence type="ECO:0000313" key="18">
    <source>
        <dbReference type="Proteomes" id="UP000017548"/>
    </source>
</evidence>
<keyword evidence="8 16" id="KW-1278">Translocase</keyword>
<feature type="transmembrane region" description="Helical" evidence="16">
    <location>
        <begin position="51"/>
        <end position="70"/>
    </location>
</feature>
<keyword evidence="2 16" id="KW-1003">Cell membrane</keyword>
<keyword evidence="10 16" id="KW-0520">NAD</keyword>
<comment type="catalytic activity">
    <reaction evidence="16">
        <text>a ubiquinone + n Na(+)(in) + NADH + H(+) = a ubiquinol + n Na(+)(out) + NAD(+)</text>
        <dbReference type="Rhea" id="RHEA:47748"/>
        <dbReference type="Rhea" id="RHEA-COMP:9565"/>
        <dbReference type="Rhea" id="RHEA-COMP:9566"/>
        <dbReference type="ChEBI" id="CHEBI:15378"/>
        <dbReference type="ChEBI" id="CHEBI:16389"/>
        <dbReference type="ChEBI" id="CHEBI:17976"/>
        <dbReference type="ChEBI" id="CHEBI:29101"/>
        <dbReference type="ChEBI" id="CHEBI:57540"/>
        <dbReference type="ChEBI" id="CHEBI:57945"/>
        <dbReference type="EC" id="7.2.1.1"/>
    </reaction>
</comment>
<feature type="transmembrane region" description="Helical" evidence="16">
    <location>
        <begin position="90"/>
        <end position="111"/>
    </location>
</feature>
<evidence type="ECO:0000256" key="8">
    <source>
        <dbReference type="ARBA" id="ARBA00022967"/>
    </source>
</evidence>
<evidence type="ECO:0000256" key="14">
    <source>
        <dbReference type="ARBA" id="ARBA00023136"/>
    </source>
</evidence>
<evidence type="ECO:0000256" key="7">
    <source>
        <dbReference type="ARBA" id="ARBA00022692"/>
    </source>
</evidence>
<evidence type="ECO:0000256" key="3">
    <source>
        <dbReference type="ARBA" id="ARBA00022519"/>
    </source>
</evidence>
<keyword evidence="18" id="KW-1185">Reference proteome</keyword>
<evidence type="ECO:0000256" key="5">
    <source>
        <dbReference type="ARBA" id="ARBA00022630"/>
    </source>
</evidence>
<feature type="transmembrane region" description="Helical" evidence="16">
    <location>
        <begin position="285"/>
        <end position="305"/>
    </location>
</feature>
<dbReference type="NCBIfam" id="NF003756">
    <property type="entry name" value="PRK05349.1"/>
    <property type="match status" value="1"/>
</dbReference>
<protein>
    <recommendedName>
        <fullName evidence="16">Na(+)-translocating NADH-quinone reductase subunit B</fullName>
        <shortName evidence="16">Na(+)-NQR subunit B</shortName>
        <shortName evidence="16">Na(+)-translocating NQR subunit B</shortName>
        <ecNumber evidence="16">7.2.1.1</ecNumber>
    </recommendedName>
    <alternativeName>
        <fullName evidence="16">NQR complex subunit B</fullName>
    </alternativeName>
    <alternativeName>
        <fullName evidence="16">NQR-1 subunit B</fullName>
    </alternativeName>
</protein>
<keyword evidence="3" id="KW-0997">Cell inner membrane</keyword>
<comment type="subcellular location">
    <subcellularLocation>
        <location evidence="16">Cell membrane</location>
        <topology evidence="16">Multi-pass membrane protein</topology>
    </subcellularLocation>
</comment>
<keyword evidence="11 16" id="KW-0915">Sodium</keyword>
<accession>A0ABN0PR21</accession>
<gene>
    <name evidence="16" type="primary">nqrB</name>
    <name evidence="17" type="ORF">SHD_0682</name>
</gene>
<dbReference type="PANTHER" id="PTHR30578:SF1">
    <property type="entry name" value="NA(+)-TRANSLOCATING NADH-QUINONE REDUCTASE SUBUNIT B"/>
    <property type="match status" value="1"/>
</dbReference>
<evidence type="ECO:0000256" key="1">
    <source>
        <dbReference type="ARBA" id="ARBA00022448"/>
    </source>
</evidence>
<dbReference type="Proteomes" id="UP000017548">
    <property type="component" value="Unassembled WGS sequence"/>
</dbReference>
<keyword evidence="4 16" id="KW-0597">Phosphoprotein</keyword>
<dbReference type="EMBL" id="AXZL01000047">
    <property type="protein sequence ID" value="ESE42678.1"/>
    <property type="molecule type" value="Genomic_DNA"/>
</dbReference>
<feature type="transmembrane region" description="Helical" evidence="16">
    <location>
        <begin position="347"/>
        <end position="365"/>
    </location>
</feature>
<comment type="cofactor">
    <cofactor evidence="16">
        <name>FMN</name>
        <dbReference type="ChEBI" id="CHEBI:58210"/>
    </cofactor>
</comment>
<evidence type="ECO:0000256" key="15">
    <source>
        <dbReference type="ARBA" id="ARBA00023201"/>
    </source>
</evidence>
<keyword evidence="15 16" id="KW-0739">Sodium transport</keyword>
<evidence type="ECO:0000256" key="10">
    <source>
        <dbReference type="ARBA" id="ARBA00023027"/>
    </source>
</evidence>
<dbReference type="InterPro" id="IPR010966">
    <property type="entry name" value="NqrB"/>
</dbReference>
<feature type="transmembrane region" description="Helical" evidence="16">
    <location>
        <begin position="118"/>
        <end position="136"/>
    </location>
</feature>
<evidence type="ECO:0000256" key="12">
    <source>
        <dbReference type="ARBA" id="ARBA00023065"/>
    </source>
</evidence>
<keyword evidence="7 16" id="KW-0812">Transmembrane</keyword>
<keyword evidence="5 16" id="KW-0285">Flavoprotein</keyword>
<comment type="caution">
    <text evidence="17">The sequence shown here is derived from an EMBL/GenBank/DDBJ whole genome shotgun (WGS) entry which is preliminary data.</text>
</comment>
<sequence length="404" mass="44062">MTTQPKKPDLQDDYYATGKSMKGFVRSLVIASGRSTKGQVHVRDAIDVKRTMTLVGLCLLPAILFGLYNIGLQAQLALASGLTTPDTWKLALFNALSGGLSAETGVIGLFLYGLSFYLPIYLTALLTGLFWEVVFAKVRRQELHEGFFVTALLFTLILPVSIPLWLVVMGISFGVVIAKELFGGMGYNFLNPALAGLAFIYFAYPSEVTTVKQLVAVDGFSGATALAQAAAGKLQFADYTWYSAFSDPNWWNNFFGFTVGAIGETSTLAVLLGGLLLLITRLADWRIVVGVMLGMIATATLFNVIGSSTNQMMAMPWTWHLVTGGFAIAMMFMATDPVTTSYTRQGKFAYGALIGFMTILIRVANPKMPEGVMLAILFANLWAPLFDYLVARANIKRRVKRHGI</sequence>
<organism evidence="17 18">
    <name type="scientific">Shewanella decolorationis S12</name>
    <dbReference type="NCBI Taxonomy" id="1353536"/>
    <lineage>
        <taxon>Bacteria</taxon>
        <taxon>Pseudomonadati</taxon>
        <taxon>Pseudomonadota</taxon>
        <taxon>Gammaproteobacteria</taxon>
        <taxon>Alteromonadales</taxon>
        <taxon>Shewanellaceae</taxon>
        <taxon>Shewanella</taxon>
    </lineage>
</organism>
<feature type="transmembrane region" description="Helical" evidence="16">
    <location>
        <begin position="185"/>
        <end position="204"/>
    </location>
</feature>
<feature type="transmembrane region" description="Helical" evidence="16">
    <location>
        <begin position="148"/>
        <end position="178"/>
    </location>
</feature>
<dbReference type="Pfam" id="PF03116">
    <property type="entry name" value="NQR2_RnfD_RnfE"/>
    <property type="match status" value="1"/>
</dbReference>
<feature type="modified residue" description="FMN phosphoryl threonine" evidence="16">
    <location>
        <position position="224"/>
    </location>
</feature>
<evidence type="ECO:0000256" key="13">
    <source>
        <dbReference type="ARBA" id="ARBA00023075"/>
    </source>
</evidence>
<dbReference type="PANTHER" id="PTHR30578">
    <property type="entry name" value="ELECTRON TRANSPORT COMPLEX PROTEIN RNFD"/>
    <property type="match status" value="1"/>
</dbReference>
<feature type="transmembrane region" description="Helical" evidence="16">
    <location>
        <begin position="317"/>
        <end position="335"/>
    </location>
</feature>
<dbReference type="NCBIfam" id="TIGR01937">
    <property type="entry name" value="nqrB"/>
    <property type="match status" value="1"/>
</dbReference>
<keyword evidence="12 16" id="KW-0406">Ion transport</keyword>
<evidence type="ECO:0000256" key="9">
    <source>
        <dbReference type="ARBA" id="ARBA00022989"/>
    </source>
</evidence>
<comment type="subunit">
    <text evidence="16">Composed of six subunits; NqrA, NqrB, NqrC, NqrD, NqrE and NqrF.</text>
</comment>
<keyword evidence="14 16" id="KW-0472">Membrane</keyword>
<feature type="transmembrane region" description="Helical" evidence="16">
    <location>
        <begin position="371"/>
        <end position="391"/>
    </location>
</feature>
<evidence type="ECO:0000256" key="4">
    <source>
        <dbReference type="ARBA" id="ARBA00022553"/>
    </source>
</evidence>
<keyword evidence="1 16" id="KW-0813">Transport</keyword>
<evidence type="ECO:0000256" key="16">
    <source>
        <dbReference type="HAMAP-Rule" id="MF_00426"/>
    </source>
</evidence>
<evidence type="ECO:0000256" key="11">
    <source>
        <dbReference type="ARBA" id="ARBA00023053"/>
    </source>
</evidence>
<keyword evidence="9 16" id="KW-1133">Transmembrane helix</keyword>
<dbReference type="PIRSF" id="PIRSF016055">
    <property type="entry name" value="NADH-UbQ_OxRdtase_B_su"/>
    <property type="match status" value="1"/>
</dbReference>
<dbReference type="RefSeq" id="WP_023265862.1">
    <property type="nucleotide sequence ID" value="NZ_AXZL01000047.1"/>
</dbReference>